<keyword evidence="3" id="KW-1185">Reference proteome</keyword>
<name>A0AAN0SAX0_9VIBR</name>
<evidence type="ECO:0000313" key="2">
    <source>
        <dbReference type="EMBL" id="AIW18812.1"/>
    </source>
</evidence>
<evidence type="ECO:0000313" key="3">
    <source>
        <dbReference type="Proteomes" id="UP000030081"/>
    </source>
</evidence>
<accession>A0AAN0SAX0</accession>
<dbReference type="KEGG" id="vcy:IX92_07030"/>
<proteinExistence type="predicted"/>
<sequence>MKKVTLAILATLFSQPSFARTDCPVDNIAHIQIEGSVVLYNQSSVWRRLGVLTDIGTKERYSALLSAQMSGKKVMVAYPQNDYDCNKTNYGESAYIVRTYN</sequence>
<feature type="chain" id="PRO_5042878386" evidence="1">
    <location>
        <begin position="20"/>
        <end position="101"/>
    </location>
</feature>
<protein>
    <submittedName>
        <fullName evidence="2">Uncharacterized protein</fullName>
    </submittedName>
</protein>
<dbReference type="EMBL" id="CP009617">
    <property type="protein sequence ID" value="AIW18812.1"/>
    <property type="molecule type" value="Genomic_DNA"/>
</dbReference>
<feature type="signal peptide" evidence="1">
    <location>
        <begin position="1"/>
        <end position="19"/>
    </location>
</feature>
<organism evidence="2 3">
    <name type="scientific">Vibrio coralliilyticus</name>
    <dbReference type="NCBI Taxonomy" id="190893"/>
    <lineage>
        <taxon>Bacteria</taxon>
        <taxon>Pseudomonadati</taxon>
        <taxon>Pseudomonadota</taxon>
        <taxon>Gammaproteobacteria</taxon>
        <taxon>Vibrionales</taxon>
        <taxon>Vibrionaceae</taxon>
        <taxon>Vibrio</taxon>
    </lineage>
</organism>
<dbReference type="Proteomes" id="UP000030081">
    <property type="component" value="Chromosome 1"/>
</dbReference>
<gene>
    <name evidence="2" type="ORF">IX92_07030</name>
</gene>
<reference evidence="2 3" key="1">
    <citation type="submission" date="2014-10" db="EMBL/GenBank/DDBJ databases">
        <title>The Complete Genome Sequence for the Shellfish Pathogen Vibrio coralliilyticus RE98 Isolated from a Shellfish Hatchery.</title>
        <authorList>
            <person name="Richards G.P."/>
            <person name="Bono J.L."/>
            <person name="Watson M.A."/>
            <person name="Needleman D.S."/>
        </authorList>
    </citation>
    <scope>NUCLEOTIDE SEQUENCE [LARGE SCALE GENOMIC DNA]</scope>
    <source>
        <strain evidence="2 3">RE98</strain>
    </source>
</reference>
<dbReference type="AlphaFoldDB" id="A0AAN0SAX0"/>
<evidence type="ECO:0000256" key="1">
    <source>
        <dbReference type="SAM" id="SignalP"/>
    </source>
</evidence>
<keyword evidence="1" id="KW-0732">Signal</keyword>
<dbReference type="RefSeq" id="WP_043007984.1">
    <property type="nucleotide sequence ID" value="NZ_CP009617.1"/>
</dbReference>